<dbReference type="VEuPathDB" id="VectorBase:HLOH_061573"/>
<keyword evidence="4" id="KW-1185">Reference proteome</keyword>
<evidence type="ECO:0000313" key="3">
    <source>
        <dbReference type="EMBL" id="KAH9366038.1"/>
    </source>
</evidence>
<name>A0A9J6FI51_HAELO</name>
<proteinExistence type="predicted"/>
<dbReference type="Pfam" id="PF02010">
    <property type="entry name" value="REJ"/>
    <property type="match status" value="1"/>
</dbReference>
<dbReference type="AlphaFoldDB" id="A0A9J6FI51"/>
<dbReference type="InterPro" id="IPR002859">
    <property type="entry name" value="PKD/REJ-like"/>
</dbReference>
<gene>
    <name evidence="3" type="ORF">HPB48_000845</name>
</gene>
<reference evidence="3 4" key="1">
    <citation type="journal article" date="2020" name="Cell">
        <title>Large-Scale Comparative Analyses of Tick Genomes Elucidate Their Genetic Diversity and Vector Capacities.</title>
        <authorList>
            <consortium name="Tick Genome and Microbiome Consortium (TIGMIC)"/>
            <person name="Jia N."/>
            <person name="Wang J."/>
            <person name="Shi W."/>
            <person name="Du L."/>
            <person name="Sun Y."/>
            <person name="Zhan W."/>
            <person name="Jiang J.F."/>
            <person name="Wang Q."/>
            <person name="Zhang B."/>
            <person name="Ji P."/>
            <person name="Bell-Sakyi L."/>
            <person name="Cui X.M."/>
            <person name="Yuan T.T."/>
            <person name="Jiang B.G."/>
            <person name="Yang W.F."/>
            <person name="Lam T.T."/>
            <person name="Chang Q.C."/>
            <person name="Ding S.J."/>
            <person name="Wang X.J."/>
            <person name="Zhu J.G."/>
            <person name="Ruan X.D."/>
            <person name="Zhao L."/>
            <person name="Wei J.T."/>
            <person name="Ye R.Z."/>
            <person name="Que T.C."/>
            <person name="Du C.H."/>
            <person name="Zhou Y.H."/>
            <person name="Cheng J.X."/>
            <person name="Dai P.F."/>
            <person name="Guo W.B."/>
            <person name="Han X.H."/>
            <person name="Huang E.J."/>
            <person name="Li L.F."/>
            <person name="Wei W."/>
            <person name="Gao Y.C."/>
            <person name="Liu J.Z."/>
            <person name="Shao H.Z."/>
            <person name="Wang X."/>
            <person name="Wang C.C."/>
            <person name="Yang T.C."/>
            <person name="Huo Q.B."/>
            <person name="Li W."/>
            <person name="Chen H.Y."/>
            <person name="Chen S.E."/>
            <person name="Zhou L.G."/>
            <person name="Ni X.B."/>
            <person name="Tian J.H."/>
            <person name="Sheng Y."/>
            <person name="Liu T."/>
            <person name="Pan Y.S."/>
            <person name="Xia L.Y."/>
            <person name="Li J."/>
            <person name="Zhao F."/>
            <person name="Cao W.C."/>
        </authorList>
    </citation>
    <scope>NUCLEOTIDE SEQUENCE [LARGE SCALE GENOMIC DNA]</scope>
    <source>
        <strain evidence="3">HaeL-2018</strain>
    </source>
</reference>
<sequence>MFVSPFRGTTIEAPAQEERRLGAASGVRARAHAAADAPGFPPTTVAPAASRLDRRIHPGRLGRRHQVMQSLNSCMLAECIEPWLRRRAWLNPVRLLRGRRHGLDRTQRPATRRGACGRPGAQGLQRNGKHSKVYASADREMLNQHRDCRGMCLAGQASSRGTAPSYARDACGVCVRAPVPKDASAHKDCLGVCRLPALSREKAVTLCGSCVGGNGTTSKADVMDGCGNCKTSKAPCPCEGAHRLQKKKKKKKRCRHLSLPATITLEGAFNGESRDILCVFRRRDGTTTEAPGEPPITAPGRGNGTVFACQPRAFSQVSFEKMEPGSAPYRREENKGEFLTLTFSGGGVPKFPLYCILRPTGNMKKRVVVPPQGAAPAHFTQCRVPLPKTSVEYVVHPSLDGQHPSGDGLQPVAVRHQAPDHSVAHHGGRINLHAEDDANLCIFLGEKLKLAFNSDNIVEDKQSVIWNVGEDLVGRSSYPAISTSTPFLTLEAEELEMDLQYLFTVKVTADSKNVVEASHALVRRDVNAPIVALFSDAMMDGHQELDYSWKVDTPLVRFNFDHRYSPAYRIRPFDLPADTNVTFTLRVSNYYAPEDYGEASVTLLVLSSPLTAVIKGGPTRIAGFSQNDVVLDGSPSSRGIQPLVYQWSCLDEDMQPCYDYGPAAVTDLLLNPLETNREVLRVMGERLEPGKRLNFTLEVFRGDNTSTDGVAASTLVVTRKETIPLVSLDEILVGNKPVYEYDSATDSYMVTAGPSVVIHAIFFVHSKSISINWNVPGREAKRFEI</sequence>
<evidence type="ECO:0000259" key="2">
    <source>
        <dbReference type="Pfam" id="PF02010"/>
    </source>
</evidence>
<dbReference type="Proteomes" id="UP000821853">
    <property type="component" value="Chromosome 2"/>
</dbReference>
<evidence type="ECO:0000313" key="4">
    <source>
        <dbReference type="Proteomes" id="UP000821853"/>
    </source>
</evidence>
<organism evidence="3 4">
    <name type="scientific">Haemaphysalis longicornis</name>
    <name type="common">Bush tick</name>
    <dbReference type="NCBI Taxonomy" id="44386"/>
    <lineage>
        <taxon>Eukaryota</taxon>
        <taxon>Metazoa</taxon>
        <taxon>Ecdysozoa</taxon>
        <taxon>Arthropoda</taxon>
        <taxon>Chelicerata</taxon>
        <taxon>Arachnida</taxon>
        <taxon>Acari</taxon>
        <taxon>Parasitiformes</taxon>
        <taxon>Ixodida</taxon>
        <taxon>Ixodoidea</taxon>
        <taxon>Ixodidae</taxon>
        <taxon>Haemaphysalinae</taxon>
        <taxon>Haemaphysalis</taxon>
    </lineage>
</organism>
<dbReference type="OrthoDB" id="6418648at2759"/>
<accession>A0A9J6FI51</accession>
<dbReference type="OMA" id="EVNIPEC"/>
<feature type="domain" description="PKD/REJ-like" evidence="2">
    <location>
        <begin position="542"/>
        <end position="739"/>
    </location>
</feature>
<comment type="caution">
    <text evidence="3">The sequence shown here is derived from an EMBL/GenBank/DDBJ whole genome shotgun (WGS) entry which is preliminary data.</text>
</comment>
<protein>
    <recommendedName>
        <fullName evidence="2">PKD/REJ-like domain-containing protein</fullName>
    </recommendedName>
</protein>
<dbReference type="EMBL" id="JABSTR010000004">
    <property type="protein sequence ID" value="KAH9366038.1"/>
    <property type="molecule type" value="Genomic_DNA"/>
</dbReference>
<evidence type="ECO:0000256" key="1">
    <source>
        <dbReference type="SAM" id="MobiDB-lite"/>
    </source>
</evidence>
<feature type="region of interest" description="Disordered" evidence="1">
    <location>
        <begin position="103"/>
        <end position="129"/>
    </location>
</feature>